<evidence type="ECO:0000313" key="4">
    <source>
        <dbReference type="Proteomes" id="UP001589862"/>
    </source>
</evidence>
<dbReference type="PANTHER" id="PTHR30522:SF0">
    <property type="entry name" value="NUCLEOSIDE TRIPHOSPHATE PYROPHOSPHOHYDROLASE"/>
    <property type="match status" value="1"/>
</dbReference>
<feature type="region of interest" description="Disordered" evidence="1">
    <location>
        <begin position="138"/>
        <end position="160"/>
    </location>
</feature>
<dbReference type="CDD" id="cd11528">
    <property type="entry name" value="NTP-PPase_MazG_Nterm"/>
    <property type="match status" value="1"/>
</dbReference>
<feature type="compositionally biased region" description="Polar residues" evidence="1">
    <location>
        <begin position="148"/>
        <end position="160"/>
    </location>
</feature>
<name>A0ABV6PB78_9MICC</name>
<organism evidence="3 4">
    <name type="scientific">Micrococcoides hystricis</name>
    <dbReference type="NCBI Taxonomy" id="1572761"/>
    <lineage>
        <taxon>Bacteria</taxon>
        <taxon>Bacillati</taxon>
        <taxon>Actinomycetota</taxon>
        <taxon>Actinomycetes</taxon>
        <taxon>Micrococcales</taxon>
        <taxon>Micrococcaceae</taxon>
        <taxon>Micrococcoides</taxon>
    </lineage>
</organism>
<dbReference type="InterPro" id="IPR048015">
    <property type="entry name" value="NTP-PPase_MazG-like_N"/>
</dbReference>
<protein>
    <submittedName>
        <fullName evidence="3">MazG nucleotide pyrophosphohydrolase domain-containing protein</fullName>
    </submittedName>
</protein>
<dbReference type="RefSeq" id="WP_377458331.1">
    <property type="nucleotide sequence ID" value="NZ_JBHLUB010000022.1"/>
</dbReference>
<sequence>MDKLEPLDAAGELERLLWIVRMLREHCAWTAELDHDALTSFLIEEAYEAVEVIETKQLGETFAAELSDVLFQVVLHAQLAAEDGRFDFAKIAHLLAAKMVRRNPHVFTSCGELLPPEKLDALDVPAIATQWEHIKRAEKHQAADTAGARNSEQPATQSVTGPALATAQLMVARAQRAGEATPDTAGLRFTEADELADHLLAVVAAAEQAGLDAEQCLRTRLRSVDTFQ</sequence>
<keyword evidence="4" id="KW-1185">Reference proteome</keyword>
<dbReference type="InterPro" id="IPR004518">
    <property type="entry name" value="MazG-like_dom"/>
</dbReference>
<dbReference type="PANTHER" id="PTHR30522">
    <property type="entry name" value="NUCLEOSIDE TRIPHOSPHATE PYROPHOSPHOHYDROLASE"/>
    <property type="match status" value="1"/>
</dbReference>
<dbReference type="SUPFAM" id="SSF101386">
    <property type="entry name" value="all-alpha NTP pyrophosphatases"/>
    <property type="match status" value="1"/>
</dbReference>
<feature type="domain" description="NTP pyrophosphohydrolase MazG-like" evidence="2">
    <location>
        <begin position="35"/>
        <end position="107"/>
    </location>
</feature>
<evidence type="ECO:0000259" key="2">
    <source>
        <dbReference type="Pfam" id="PF03819"/>
    </source>
</evidence>
<dbReference type="InterPro" id="IPR011551">
    <property type="entry name" value="NTP_PyrPHydrolase_MazG"/>
</dbReference>
<reference evidence="3 4" key="1">
    <citation type="submission" date="2024-09" db="EMBL/GenBank/DDBJ databases">
        <authorList>
            <person name="Sun Q."/>
            <person name="Mori K."/>
        </authorList>
    </citation>
    <scope>NUCLEOTIDE SEQUENCE [LARGE SCALE GENOMIC DNA]</scope>
    <source>
        <strain evidence="3 4">NCAIM B.02604</strain>
    </source>
</reference>
<dbReference type="Proteomes" id="UP001589862">
    <property type="component" value="Unassembled WGS sequence"/>
</dbReference>
<evidence type="ECO:0000313" key="3">
    <source>
        <dbReference type="EMBL" id="MFC0581642.1"/>
    </source>
</evidence>
<accession>A0ABV6PB78</accession>
<dbReference type="Gene3D" id="1.10.287.1080">
    <property type="entry name" value="MazG-like"/>
    <property type="match status" value="1"/>
</dbReference>
<proteinExistence type="predicted"/>
<dbReference type="Pfam" id="PF03819">
    <property type="entry name" value="MazG"/>
    <property type="match status" value="1"/>
</dbReference>
<evidence type="ECO:0000256" key="1">
    <source>
        <dbReference type="SAM" id="MobiDB-lite"/>
    </source>
</evidence>
<comment type="caution">
    <text evidence="3">The sequence shown here is derived from an EMBL/GenBank/DDBJ whole genome shotgun (WGS) entry which is preliminary data.</text>
</comment>
<gene>
    <name evidence="3" type="ORF">ACFFFR_04495</name>
</gene>
<dbReference type="EMBL" id="JBHLUB010000022">
    <property type="protein sequence ID" value="MFC0581642.1"/>
    <property type="molecule type" value="Genomic_DNA"/>
</dbReference>